<organism evidence="1 2">
    <name type="scientific">Brachionus plicatilis</name>
    <name type="common">Marine rotifer</name>
    <name type="synonym">Brachionus muelleri</name>
    <dbReference type="NCBI Taxonomy" id="10195"/>
    <lineage>
        <taxon>Eukaryota</taxon>
        <taxon>Metazoa</taxon>
        <taxon>Spiralia</taxon>
        <taxon>Gnathifera</taxon>
        <taxon>Rotifera</taxon>
        <taxon>Eurotatoria</taxon>
        <taxon>Monogononta</taxon>
        <taxon>Pseudotrocha</taxon>
        <taxon>Ploima</taxon>
        <taxon>Brachionidae</taxon>
        <taxon>Brachionus</taxon>
    </lineage>
</organism>
<comment type="caution">
    <text evidence="1">The sequence shown here is derived from an EMBL/GenBank/DDBJ whole genome shotgun (WGS) entry which is preliminary data.</text>
</comment>
<evidence type="ECO:0000313" key="1">
    <source>
        <dbReference type="EMBL" id="RNA06858.1"/>
    </source>
</evidence>
<gene>
    <name evidence="1" type="ORF">BpHYR1_023501</name>
</gene>
<dbReference type="EMBL" id="REGN01007254">
    <property type="protein sequence ID" value="RNA06858.1"/>
    <property type="molecule type" value="Genomic_DNA"/>
</dbReference>
<dbReference type="Proteomes" id="UP000276133">
    <property type="component" value="Unassembled WGS sequence"/>
</dbReference>
<sequence length="124" mass="13943">MKLNPTGQHIVFLKKRFILKSGSHHSEATYCLAPQLVCCSLLLLISNQILLRQNVEDRTSYLVKVVQIAWLRAVLRDDAAIESIEEGALVATVRMNGWMMLNVWMLGCFGSIDRVVARGRCKVA</sequence>
<keyword evidence="2" id="KW-1185">Reference proteome</keyword>
<accession>A0A3M7Q7B9</accession>
<reference evidence="1 2" key="1">
    <citation type="journal article" date="2018" name="Sci. Rep.">
        <title>Genomic signatures of local adaptation to the degree of environmental predictability in rotifers.</title>
        <authorList>
            <person name="Franch-Gras L."/>
            <person name="Hahn C."/>
            <person name="Garcia-Roger E.M."/>
            <person name="Carmona M.J."/>
            <person name="Serra M."/>
            <person name="Gomez A."/>
        </authorList>
    </citation>
    <scope>NUCLEOTIDE SEQUENCE [LARGE SCALE GENOMIC DNA]</scope>
    <source>
        <strain evidence="1">HYR1</strain>
    </source>
</reference>
<protein>
    <submittedName>
        <fullName evidence="1">Uncharacterized protein</fullName>
    </submittedName>
</protein>
<evidence type="ECO:0000313" key="2">
    <source>
        <dbReference type="Proteomes" id="UP000276133"/>
    </source>
</evidence>
<proteinExistence type="predicted"/>
<dbReference type="AlphaFoldDB" id="A0A3M7Q7B9"/>
<name>A0A3M7Q7B9_BRAPC</name>